<name>A0ABV0XVD7_9TELE</name>
<keyword evidence="1" id="KW-0812">Transmembrane</keyword>
<keyword evidence="3" id="KW-1185">Reference proteome</keyword>
<dbReference type="EMBL" id="JAHRIP010013081">
    <property type="protein sequence ID" value="MEQ2285331.1"/>
    <property type="molecule type" value="Genomic_DNA"/>
</dbReference>
<proteinExistence type="predicted"/>
<keyword evidence="1" id="KW-1133">Transmembrane helix</keyword>
<organism evidence="2 3">
    <name type="scientific">Ameca splendens</name>
    <dbReference type="NCBI Taxonomy" id="208324"/>
    <lineage>
        <taxon>Eukaryota</taxon>
        <taxon>Metazoa</taxon>
        <taxon>Chordata</taxon>
        <taxon>Craniata</taxon>
        <taxon>Vertebrata</taxon>
        <taxon>Euteleostomi</taxon>
        <taxon>Actinopterygii</taxon>
        <taxon>Neopterygii</taxon>
        <taxon>Teleostei</taxon>
        <taxon>Neoteleostei</taxon>
        <taxon>Acanthomorphata</taxon>
        <taxon>Ovalentaria</taxon>
        <taxon>Atherinomorphae</taxon>
        <taxon>Cyprinodontiformes</taxon>
        <taxon>Goodeidae</taxon>
        <taxon>Ameca</taxon>
    </lineage>
</organism>
<sequence length="127" mass="14209">MLYYTILYNTMLCYSTLYYAKLVFVLVVFRLGSRISRVAQTSLSPDTSISSSRGRHSPSSVSWAVPWTPSSGTCLELILGEVSMRHPIQMPETPQLNTLDVEEQWLYAELLPDGLAPHPNLTQSSCP</sequence>
<keyword evidence="1" id="KW-0472">Membrane</keyword>
<evidence type="ECO:0000256" key="1">
    <source>
        <dbReference type="SAM" id="Phobius"/>
    </source>
</evidence>
<dbReference type="Proteomes" id="UP001469553">
    <property type="component" value="Unassembled WGS sequence"/>
</dbReference>
<evidence type="ECO:0000313" key="3">
    <source>
        <dbReference type="Proteomes" id="UP001469553"/>
    </source>
</evidence>
<accession>A0ABV0XVD7</accession>
<evidence type="ECO:0000313" key="2">
    <source>
        <dbReference type="EMBL" id="MEQ2285331.1"/>
    </source>
</evidence>
<reference evidence="2 3" key="1">
    <citation type="submission" date="2021-06" db="EMBL/GenBank/DDBJ databases">
        <authorList>
            <person name="Palmer J.M."/>
        </authorList>
    </citation>
    <scope>NUCLEOTIDE SEQUENCE [LARGE SCALE GENOMIC DNA]</scope>
    <source>
        <strain evidence="2 3">AS_MEX2019</strain>
        <tissue evidence="2">Muscle</tissue>
    </source>
</reference>
<protein>
    <submittedName>
        <fullName evidence="2">Uncharacterized protein</fullName>
    </submittedName>
</protein>
<gene>
    <name evidence="2" type="ORF">AMECASPLE_030611</name>
</gene>
<feature type="transmembrane region" description="Helical" evidence="1">
    <location>
        <begin position="6"/>
        <end position="29"/>
    </location>
</feature>
<comment type="caution">
    <text evidence="2">The sequence shown here is derived from an EMBL/GenBank/DDBJ whole genome shotgun (WGS) entry which is preliminary data.</text>
</comment>